<protein>
    <recommendedName>
        <fullName evidence="3">Co-chaperonin GroES</fullName>
    </recommendedName>
    <alternativeName>
        <fullName evidence="3">10 kDa chaperonin</fullName>
    </alternativeName>
    <alternativeName>
        <fullName evidence="3">Chaperonin-10</fullName>
        <shortName evidence="3">Cpn10</shortName>
    </alternativeName>
</protein>
<dbReference type="CDD" id="cd00320">
    <property type="entry name" value="cpn10"/>
    <property type="match status" value="1"/>
</dbReference>
<dbReference type="InterPro" id="IPR037124">
    <property type="entry name" value="Chaperonin_GroES_sf"/>
</dbReference>
<name>A0A0G1ZHW7_9BACT</name>
<evidence type="ECO:0000313" key="7">
    <source>
        <dbReference type="Proteomes" id="UP000034185"/>
    </source>
</evidence>
<dbReference type="GO" id="GO:0051082">
    <property type="term" value="F:unfolded protein binding"/>
    <property type="evidence" value="ECO:0007669"/>
    <property type="project" value="TreeGrafter"/>
</dbReference>
<dbReference type="GO" id="GO:0046872">
    <property type="term" value="F:metal ion binding"/>
    <property type="evidence" value="ECO:0007669"/>
    <property type="project" value="TreeGrafter"/>
</dbReference>
<accession>A0A0G1ZHW7</accession>
<dbReference type="PANTHER" id="PTHR10772">
    <property type="entry name" value="10 KDA HEAT SHOCK PROTEIN"/>
    <property type="match status" value="1"/>
</dbReference>
<evidence type="ECO:0000256" key="5">
    <source>
        <dbReference type="SAM" id="MobiDB-lite"/>
    </source>
</evidence>
<dbReference type="GO" id="GO:0005737">
    <property type="term" value="C:cytoplasm"/>
    <property type="evidence" value="ECO:0007669"/>
    <property type="project" value="UniProtKB-SubCell"/>
</dbReference>
<dbReference type="GO" id="GO:0005524">
    <property type="term" value="F:ATP binding"/>
    <property type="evidence" value="ECO:0007669"/>
    <property type="project" value="InterPro"/>
</dbReference>
<dbReference type="SUPFAM" id="SSF50129">
    <property type="entry name" value="GroES-like"/>
    <property type="match status" value="1"/>
</dbReference>
<dbReference type="Pfam" id="PF00166">
    <property type="entry name" value="Cpn10"/>
    <property type="match status" value="1"/>
</dbReference>
<evidence type="ECO:0000256" key="2">
    <source>
        <dbReference type="ARBA" id="ARBA00023186"/>
    </source>
</evidence>
<evidence type="ECO:0000256" key="3">
    <source>
        <dbReference type="HAMAP-Rule" id="MF_00580"/>
    </source>
</evidence>
<reference evidence="6 7" key="1">
    <citation type="journal article" date="2015" name="Nature">
        <title>rRNA introns, odd ribosomes, and small enigmatic genomes across a large radiation of phyla.</title>
        <authorList>
            <person name="Brown C.T."/>
            <person name="Hug L.A."/>
            <person name="Thomas B.C."/>
            <person name="Sharon I."/>
            <person name="Castelle C.J."/>
            <person name="Singh A."/>
            <person name="Wilkins M.J."/>
            <person name="Williams K.H."/>
            <person name="Banfield J.F."/>
        </authorList>
    </citation>
    <scope>NUCLEOTIDE SEQUENCE [LARGE SCALE GENOMIC DNA]</scope>
</reference>
<keyword evidence="3" id="KW-0963">Cytoplasm</keyword>
<comment type="similarity">
    <text evidence="1 3 4">Belongs to the GroES chaperonin family.</text>
</comment>
<organism evidence="6 7">
    <name type="scientific">Candidatus Kaiserbacteria bacterium GW2011_GWB1_52_6</name>
    <dbReference type="NCBI Taxonomy" id="1618674"/>
    <lineage>
        <taxon>Bacteria</taxon>
        <taxon>Candidatus Kaiseribacteriota</taxon>
    </lineage>
</organism>
<dbReference type="PATRIC" id="fig|1618674.3.peg.377"/>
<feature type="region of interest" description="Disordered" evidence="5">
    <location>
        <begin position="1"/>
        <end position="20"/>
    </location>
</feature>
<dbReference type="GO" id="GO:0051087">
    <property type="term" value="F:protein-folding chaperone binding"/>
    <property type="evidence" value="ECO:0007669"/>
    <property type="project" value="TreeGrafter"/>
</dbReference>
<comment type="caution">
    <text evidence="6">The sequence shown here is derived from an EMBL/GenBank/DDBJ whole genome shotgun (WGS) entry which is preliminary data.</text>
</comment>
<dbReference type="FunFam" id="2.30.33.40:FF:000001">
    <property type="entry name" value="10 kDa chaperonin"/>
    <property type="match status" value="1"/>
</dbReference>
<dbReference type="Gene3D" id="2.30.33.40">
    <property type="entry name" value="GroES chaperonin"/>
    <property type="match status" value="1"/>
</dbReference>
<evidence type="ECO:0000256" key="4">
    <source>
        <dbReference type="RuleBase" id="RU000535"/>
    </source>
</evidence>
<dbReference type="InterPro" id="IPR020818">
    <property type="entry name" value="Chaperonin_GroES"/>
</dbReference>
<dbReference type="AlphaFoldDB" id="A0A0G1ZHW7"/>
<evidence type="ECO:0000256" key="1">
    <source>
        <dbReference type="ARBA" id="ARBA00006975"/>
    </source>
</evidence>
<dbReference type="Proteomes" id="UP000034185">
    <property type="component" value="Unassembled WGS sequence"/>
</dbReference>
<feature type="compositionally biased region" description="Basic and acidic residues" evidence="5">
    <location>
        <begin position="1"/>
        <end position="14"/>
    </location>
</feature>
<sequence length="112" mass="12259">MKKQPKAKEGKSPETKINIHPVGDGVLIRPEDTLKKTASGIIIPDAAKQEKSTKGVVVAVGPGKMNDDGKVLPMSIKVGQKVYFSPGWESEIEMDEEKFYLIHESDVKAVIK</sequence>
<dbReference type="SMART" id="SM00883">
    <property type="entry name" value="Cpn10"/>
    <property type="match status" value="1"/>
</dbReference>
<gene>
    <name evidence="3" type="primary">groES</name>
    <name evidence="3" type="synonym">groS</name>
    <name evidence="6" type="ORF">UY70_C0012G0014</name>
</gene>
<dbReference type="HAMAP" id="MF_00580">
    <property type="entry name" value="CH10"/>
    <property type="match status" value="1"/>
</dbReference>
<comment type="subunit">
    <text evidence="3">Heptamer of 7 subunits arranged in a ring. Interacts with the chaperonin GroEL.</text>
</comment>
<dbReference type="InterPro" id="IPR011032">
    <property type="entry name" value="GroES-like_sf"/>
</dbReference>
<keyword evidence="2 3" id="KW-0143">Chaperone</keyword>
<comment type="subcellular location">
    <subcellularLocation>
        <location evidence="3">Cytoplasm</location>
    </subcellularLocation>
</comment>
<dbReference type="PRINTS" id="PR00297">
    <property type="entry name" value="CHAPERONIN10"/>
</dbReference>
<evidence type="ECO:0000313" key="6">
    <source>
        <dbReference type="EMBL" id="KKW27542.1"/>
    </source>
</evidence>
<dbReference type="GO" id="GO:0044183">
    <property type="term" value="F:protein folding chaperone"/>
    <property type="evidence" value="ECO:0007669"/>
    <property type="project" value="InterPro"/>
</dbReference>
<dbReference type="EMBL" id="LCRA01000012">
    <property type="protein sequence ID" value="KKW27542.1"/>
    <property type="molecule type" value="Genomic_DNA"/>
</dbReference>
<proteinExistence type="inferred from homology"/>
<dbReference type="PANTHER" id="PTHR10772:SF63">
    <property type="entry name" value="20 KDA CHAPERONIN, CHLOROPLASTIC"/>
    <property type="match status" value="1"/>
</dbReference>
<comment type="function">
    <text evidence="3 4">Together with the chaperonin GroEL, plays an essential role in assisting protein folding. The GroEL-GroES system forms a nano-cage that allows encapsulation of the non-native substrate proteins and provides a physical environment optimized to promote and accelerate protein folding. GroES binds to the apical surface of the GroEL ring, thereby capping the opening of the GroEL channel.</text>
</comment>